<proteinExistence type="predicted"/>
<feature type="compositionally biased region" description="Pro residues" evidence="1">
    <location>
        <begin position="32"/>
        <end position="43"/>
    </location>
</feature>
<organism evidence="3 4">
    <name type="scientific">Sphingomonas hengshuiensis</name>
    <dbReference type="NCBI Taxonomy" id="1609977"/>
    <lineage>
        <taxon>Bacteria</taxon>
        <taxon>Pseudomonadati</taxon>
        <taxon>Pseudomonadota</taxon>
        <taxon>Alphaproteobacteria</taxon>
        <taxon>Sphingomonadales</taxon>
        <taxon>Sphingomonadaceae</taxon>
        <taxon>Sphingomonas</taxon>
    </lineage>
</organism>
<keyword evidence="2" id="KW-0732">Signal</keyword>
<evidence type="ECO:0000313" key="4">
    <source>
        <dbReference type="Proteomes" id="UP000248614"/>
    </source>
</evidence>
<gene>
    <name evidence="3" type="ORF">DI632_13325</name>
</gene>
<evidence type="ECO:0008006" key="5">
    <source>
        <dbReference type="Google" id="ProtNLM"/>
    </source>
</evidence>
<evidence type="ECO:0000256" key="1">
    <source>
        <dbReference type="SAM" id="MobiDB-lite"/>
    </source>
</evidence>
<name>A0A2W5B1V5_9SPHN</name>
<dbReference type="AlphaFoldDB" id="A0A2W5B1V5"/>
<evidence type="ECO:0000256" key="2">
    <source>
        <dbReference type="SAM" id="SignalP"/>
    </source>
</evidence>
<dbReference type="EMBL" id="QFNF01000041">
    <property type="protein sequence ID" value="PZO74518.1"/>
    <property type="molecule type" value="Genomic_DNA"/>
</dbReference>
<evidence type="ECO:0000313" key="3">
    <source>
        <dbReference type="EMBL" id="PZO74518.1"/>
    </source>
</evidence>
<sequence length="175" mass="18505">MRILFPLATIVLLAGCVPPGAPPATEEVPSPVQRPVPARPSPVAPAGSDWRDLPRTPGDWQYRGLGTGSAATYGVRGAAPMVTLRCDRPARQVTLLFATARPTAGMVTVRTTSTQRNLTVQPMAGGVGVVLPATDRLLDAIGFSRGRFMIEGVPVGRLVLPAWAEVLRVTEDCRG</sequence>
<feature type="signal peptide" evidence="2">
    <location>
        <begin position="1"/>
        <end position="23"/>
    </location>
</feature>
<feature type="region of interest" description="Disordered" evidence="1">
    <location>
        <begin position="22"/>
        <end position="57"/>
    </location>
</feature>
<accession>A0A2W5B1V5</accession>
<dbReference type="Proteomes" id="UP000248614">
    <property type="component" value="Unassembled WGS sequence"/>
</dbReference>
<comment type="caution">
    <text evidence="3">The sequence shown here is derived from an EMBL/GenBank/DDBJ whole genome shotgun (WGS) entry which is preliminary data.</text>
</comment>
<reference evidence="3 4" key="1">
    <citation type="submission" date="2017-08" db="EMBL/GenBank/DDBJ databases">
        <title>Infants hospitalized years apart are colonized by the same room-sourced microbial strains.</title>
        <authorList>
            <person name="Brooks B."/>
            <person name="Olm M.R."/>
            <person name="Firek B.A."/>
            <person name="Baker R."/>
            <person name="Thomas B.C."/>
            <person name="Morowitz M.J."/>
            <person name="Banfield J.F."/>
        </authorList>
    </citation>
    <scope>NUCLEOTIDE SEQUENCE [LARGE SCALE GENOMIC DNA]</scope>
    <source>
        <strain evidence="3">S2_018_000_R3_110</strain>
    </source>
</reference>
<feature type="chain" id="PRO_5016157800" description="Lipoprotein" evidence="2">
    <location>
        <begin position="24"/>
        <end position="175"/>
    </location>
</feature>
<protein>
    <recommendedName>
        <fullName evidence="5">Lipoprotein</fullName>
    </recommendedName>
</protein>
<dbReference type="PROSITE" id="PS51257">
    <property type="entry name" value="PROKAR_LIPOPROTEIN"/>
    <property type="match status" value="1"/>
</dbReference>